<feature type="domain" description="Thioredoxin" evidence="8">
    <location>
        <begin position="243"/>
        <end position="396"/>
    </location>
</feature>
<evidence type="ECO:0000313" key="9">
    <source>
        <dbReference type="EMBL" id="VVP05763.1"/>
    </source>
</evidence>
<evidence type="ECO:0000256" key="7">
    <source>
        <dbReference type="SAM" id="Phobius"/>
    </source>
</evidence>
<keyword evidence="4" id="KW-0201">Cytochrome c-type biogenesis</keyword>
<dbReference type="InterPro" id="IPR036249">
    <property type="entry name" value="Thioredoxin-like_sf"/>
</dbReference>
<dbReference type="GO" id="GO:0005886">
    <property type="term" value="C:plasma membrane"/>
    <property type="evidence" value="ECO:0007669"/>
    <property type="project" value="UniProtKB-SubCell"/>
</dbReference>
<dbReference type="PROSITE" id="PS51352">
    <property type="entry name" value="THIOREDOXIN_2"/>
    <property type="match status" value="1"/>
</dbReference>
<protein>
    <submittedName>
        <fullName evidence="9">Protein DipZ</fullName>
    </submittedName>
</protein>
<gene>
    <name evidence="9" type="primary">dipZ</name>
    <name evidence="9" type="ORF">PS732_03110</name>
</gene>
<organism evidence="9 10">
    <name type="scientific">Pseudomonas fluorescens</name>
    <dbReference type="NCBI Taxonomy" id="294"/>
    <lineage>
        <taxon>Bacteria</taxon>
        <taxon>Pseudomonadati</taxon>
        <taxon>Pseudomonadota</taxon>
        <taxon>Gammaproteobacteria</taxon>
        <taxon>Pseudomonadales</taxon>
        <taxon>Pseudomonadaceae</taxon>
        <taxon>Pseudomonas</taxon>
    </lineage>
</organism>
<dbReference type="Pfam" id="PF00578">
    <property type="entry name" value="AhpC-TSA"/>
    <property type="match status" value="1"/>
</dbReference>
<proteinExistence type="predicted"/>
<dbReference type="AlphaFoldDB" id="A0ABD7VHK0"/>
<dbReference type="InterPro" id="IPR013766">
    <property type="entry name" value="Thioredoxin_domain"/>
</dbReference>
<dbReference type="SUPFAM" id="SSF52833">
    <property type="entry name" value="Thioredoxin-like"/>
    <property type="match status" value="1"/>
</dbReference>
<evidence type="ECO:0000256" key="6">
    <source>
        <dbReference type="ARBA" id="ARBA00023136"/>
    </source>
</evidence>
<keyword evidence="2" id="KW-1003">Cell membrane</keyword>
<dbReference type="Pfam" id="PF02683">
    <property type="entry name" value="DsbD_TM"/>
    <property type="match status" value="1"/>
</dbReference>
<dbReference type="EMBL" id="CABVIJ010000013">
    <property type="protein sequence ID" value="VVP05763.1"/>
    <property type="molecule type" value="Genomic_DNA"/>
</dbReference>
<reference evidence="9 10" key="1">
    <citation type="submission" date="2019-09" db="EMBL/GenBank/DDBJ databases">
        <authorList>
            <person name="Chandra G."/>
            <person name="Truman W A."/>
        </authorList>
    </citation>
    <scope>NUCLEOTIDE SEQUENCE [LARGE SCALE GENOMIC DNA]</scope>
    <source>
        <strain evidence="9">PS732</strain>
    </source>
</reference>
<dbReference type="CDD" id="cd03012">
    <property type="entry name" value="TlpA_like_DipZ_like"/>
    <property type="match status" value="1"/>
</dbReference>
<evidence type="ECO:0000256" key="2">
    <source>
        <dbReference type="ARBA" id="ARBA00022475"/>
    </source>
</evidence>
<name>A0ABD7VHK0_PSEFL</name>
<evidence type="ECO:0000313" key="10">
    <source>
        <dbReference type="Proteomes" id="UP000325779"/>
    </source>
</evidence>
<keyword evidence="6 7" id="KW-0472">Membrane</keyword>
<dbReference type="RefSeq" id="WP_150597221.1">
    <property type="nucleotide sequence ID" value="NZ_CABVIJ010000013.1"/>
</dbReference>
<feature type="transmembrane region" description="Helical" evidence="7">
    <location>
        <begin position="36"/>
        <end position="58"/>
    </location>
</feature>
<sequence>MYLIAFLGGLLTVLSPCILPVVPFLFANADRKRSSILLTLGGMTLTFALISSLAVVSSEWVIQASNTGRHIALIVMALFALSLISARVGDWLARPFVLLGNRLDPDASKKTGPMGSVMIGVATGLLWAPCAGPILGVILTGAMLQGANAQTSLLLLAYGAGSALSLGTLIFAGRGVVNRLKPSIPFTGWFRRGAGVAVLAGVAVISTGADKTLLAGTSSEGVTSVERNVLENVPKVVDFLVSKVRADSMMDESKGAMPSLSGAVQWLNSPQLSAESLRGKVVLVDFWTYDCINCQRTLPYVKDWAKKYEKDGLVVIGVHTPEYGYERIIDNVRDQVRKLGITYPVAIDNNYAIWRAFDNQYWPAHYLIDAKGQMRYSHFGEGRYEAQEQMIKQLLEEAKAPAA</sequence>
<keyword evidence="3 7" id="KW-0812">Transmembrane</keyword>
<comment type="subcellular location">
    <subcellularLocation>
        <location evidence="1">Cell membrane</location>
        <topology evidence="1">Multi-pass membrane protein</topology>
    </subcellularLocation>
</comment>
<feature type="transmembrane region" description="Helical" evidence="7">
    <location>
        <begin position="189"/>
        <end position="209"/>
    </location>
</feature>
<accession>A0ABD7VHK0</accession>
<dbReference type="Gene3D" id="3.40.30.10">
    <property type="entry name" value="Glutaredoxin"/>
    <property type="match status" value="1"/>
</dbReference>
<dbReference type="PANTHER" id="PTHR42852">
    <property type="entry name" value="THIOL:DISULFIDE INTERCHANGE PROTEIN DSBE"/>
    <property type="match status" value="1"/>
</dbReference>
<feature type="transmembrane region" description="Helical" evidence="7">
    <location>
        <begin position="153"/>
        <end position="177"/>
    </location>
</feature>
<dbReference type="GO" id="GO:0017004">
    <property type="term" value="P:cytochrome complex assembly"/>
    <property type="evidence" value="ECO:0007669"/>
    <property type="project" value="UniProtKB-KW"/>
</dbReference>
<dbReference type="InterPro" id="IPR003834">
    <property type="entry name" value="Cyt_c_assmbl_TM_dom"/>
</dbReference>
<feature type="transmembrane region" description="Helical" evidence="7">
    <location>
        <begin position="117"/>
        <end position="141"/>
    </location>
</feature>
<evidence type="ECO:0000256" key="5">
    <source>
        <dbReference type="ARBA" id="ARBA00022989"/>
    </source>
</evidence>
<keyword evidence="5 7" id="KW-1133">Transmembrane helix</keyword>
<feature type="transmembrane region" description="Helical" evidence="7">
    <location>
        <begin position="70"/>
        <end position="89"/>
    </location>
</feature>
<dbReference type="Proteomes" id="UP000325779">
    <property type="component" value="Unassembled WGS sequence"/>
</dbReference>
<dbReference type="InterPro" id="IPR000866">
    <property type="entry name" value="AhpC/TSA"/>
</dbReference>
<evidence type="ECO:0000256" key="1">
    <source>
        <dbReference type="ARBA" id="ARBA00004651"/>
    </source>
</evidence>
<comment type="caution">
    <text evidence="9">The sequence shown here is derived from an EMBL/GenBank/DDBJ whole genome shotgun (WGS) entry which is preliminary data.</text>
</comment>
<dbReference type="PANTHER" id="PTHR42852:SF13">
    <property type="entry name" value="PROTEIN DIPZ"/>
    <property type="match status" value="1"/>
</dbReference>
<evidence type="ECO:0000256" key="3">
    <source>
        <dbReference type="ARBA" id="ARBA00022692"/>
    </source>
</evidence>
<evidence type="ECO:0000256" key="4">
    <source>
        <dbReference type="ARBA" id="ARBA00022748"/>
    </source>
</evidence>
<dbReference type="InterPro" id="IPR050553">
    <property type="entry name" value="Thioredoxin_ResA/DsbE_sf"/>
</dbReference>
<evidence type="ECO:0000259" key="8">
    <source>
        <dbReference type="PROSITE" id="PS51352"/>
    </source>
</evidence>